<dbReference type="Pfam" id="PF05016">
    <property type="entry name" value="ParE_toxin"/>
    <property type="match status" value="1"/>
</dbReference>
<dbReference type="AlphaFoldDB" id="A0A402CQ55"/>
<dbReference type="Proteomes" id="UP000287394">
    <property type="component" value="Chromosome"/>
</dbReference>
<keyword evidence="4" id="KW-1185">Reference proteome</keyword>
<evidence type="ECO:0000256" key="2">
    <source>
        <dbReference type="ARBA" id="ARBA00022649"/>
    </source>
</evidence>
<evidence type="ECO:0000313" key="4">
    <source>
        <dbReference type="Proteomes" id="UP000287394"/>
    </source>
</evidence>
<name>A0A402CQ55_9BACT</name>
<evidence type="ECO:0000313" key="3">
    <source>
        <dbReference type="EMBL" id="BDI32697.1"/>
    </source>
</evidence>
<dbReference type="InterPro" id="IPR051803">
    <property type="entry name" value="TA_system_RelE-like_toxin"/>
</dbReference>
<accession>A0A402CQ55</accession>
<dbReference type="EMBL" id="AP025739">
    <property type="protein sequence ID" value="BDI32697.1"/>
    <property type="molecule type" value="Genomic_DNA"/>
</dbReference>
<protein>
    <submittedName>
        <fullName evidence="3">Uncharacterized protein</fullName>
    </submittedName>
</protein>
<proteinExistence type="inferred from homology"/>
<sequence>MLPILRSERAKSDILDIWLYIAERENPEIADRFLAKLYLAIERIATFPQAGPVCSHIYPDIRRSIYGSYLIYYLVHSDHIEIARILHGSRDQMIDYHK</sequence>
<dbReference type="RefSeq" id="WP_165863927.1">
    <property type="nucleotide sequence ID" value="NZ_AP025739.1"/>
</dbReference>
<dbReference type="InterPro" id="IPR007712">
    <property type="entry name" value="RelE/ParE_toxin"/>
</dbReference>
<comment type="similarity">
    <text evidence="1">Belongs to the RelE toxin family.</text>
</comment>
<dbReference type="PANTHER" id="PTHR33755">
    <property type="entry name" value="TOXIN PARE1-RELATED"/>
    <property type="match status" value="1"/>
</dbReference>
<organism evidence="3 4">
    <name type="scientific">Capsulimonas corticalis</name>
    <dbReference type="NCBI Taxonomy" id="2219043"/>
    <lineage>
        <taxon>Bacteria</taxon>
        <taxon>Bacillati</taxon>
        <taxon>Armatimonadota</taxon>
        <taxon>Armatimonadia</taxon>
        <taxon>Capsulimonadales</taxon>
        <taxon>Capsulimonadaceae</taxon>
        <taxon>Capsulimonas</taxon>
    </lineage>
</organism>
<evidence type="ECO:0000256" key="1">
    <source>
        <dbReference type="ARBA" id="ARBA00006226"/>
    </source>
</evidence>
<gene>
    <name evidence="3" type="ORF">CCAX7_47480</name>
</gene>
<dbReference type="Gene3D" id="3.30.2310.20">
    <property type="entry name" value="RelE-like"/>
    <property type="match status" value="1"/>
</dbReference>
<keyword evidence="2" id="KW-1277">Toxin-antitoxin system</keyword>
<reference evidence="3 4" key="1">
    <citation type="journal article" date="2019" name="Int. J. Syst. Evol. Microbiol.">
        <title>Capsulimonas corticalis gen. nov., sp. nov., an aerobic capsulated bacterium, of a novel bacterial order, Capsulimonadales ord. nov., of the class Armatimonadia of the phylum Armatimonadetes.</title>
        <authorList>
            <person name="Li J."/>
            <person name="Kudo C."/>
            <person name="Tonouchi A."/>
        </authorList>
    </citation>
    <scope>NUCLEOTIDE SEQUENCE [LARGE SCALE GENOMIC DNA]</scope>
    <source>
        <strain evidence="3 4">AX-7</strain>
    </source>
</reference>
<dbReference type="InterPro" id="IPR035093">
    <property type="entry name" value="RelE/ParE_toxin_dom_sf"/>
</dbReference>
<dbReference type="KEGG" id="ccot:CCAX7_47480"/>